<evidence type="ECO:0000313" key="3">
    <source>
        <dbReference type="WBParaSite" id="ECPE_0000137801-mRNA-1"/>
    </source>
</evidence>
<organism evidence="3">
    <name type="scientific">Echinostoma caproni</name>
    <dbReference type="NCBI Taxonomy" id="27848"/>
    <lineage>
        <taxon>Eukaryota</taxon>
        <taxon>Metazoa</taxon>
        <taxon>Spiralia</taxon>
        <taxon>Lophotrochozoa</taxon>
        <taxon>Platyhelminthes</taxon>
        <taxon>Trematoda</taxon>
        <taxon>Digenea</taxon>
        <taxon>Plagiorchiida</taxon>
        <taxon>Echinostomata</taxon>
        <taxon>Echinostomatoidea</taxon>
        <taxon>Echinostomatidae</taxon>
        <taxon>Echinostoma</taxon>
    </lineage>
</organism>
<dbReference type="EMBL" id="UZAN01008274">
    <property type="protein sequence ID" value="VDP37832.1"/>
    <property type="molecule type" value="Genomic_DNA"/>
</dbReference>
<sequence>MIASLTSCSVAQYIDSITSRHHILHYAIPRPMCLERPSMPEGETMHTMWYQPEARDLANALYKINEFENADRGLILGNGQSSKCGPVWTHLRIPLGCQSSILYA</sequence>
<evidence type="ECO:0000313" key="2">
    <source>
        <dbReference type="Proteomes" id="UP000272942"/>
    </source>
</evidence>
<protein>
    <submittedName>
        <fullName evidence="3">ANF_receptor domain-containing protein</fullName>
    </submittedName>
</protein>
<accession>A0A183A343</accession>
<dbReference type="Proteomes" id="UP000272942">
    <property type="component" value="Unassembled WGS sequence"/>
</dbReference>
<reference evidence="1 2" key="2">
    <citation type="submission" date="2018-11" db="EMBL/GenBank/DDBJ databases">
        <authorList>
            <consortium name="Pathogen Informatics"/>
        </authorList>
    </citation>
    <scope>NUCLEOTIDE SEQUENCE [LARGE SCALE GENOMIC DNA]</scope>
    <source>
        <strain evidence="1 2">Egypt</strain>
    </source>
</reference>
<dbReference type="AlphaFoldDB" id="A0A183A343"/>
<keyword evidence="2" id="KW-1185">Reference proteome</keyword>
<name>A0A183A343_9TREM</name>
<reference evidence="3" key="1">
    <citation type="submission" date="2016-06" db="UniProtKB">
        <authorList>
            <consortium name="WormBaseParasite"/>
        </authorList>
    </citation>
    <scope>IDENTIFICATION</scope>
</reference>
<proteinExistence type="predicted"/>
<dbReference type="OrthoDB" id="6282088at2759"/>
<dbReference type="WBParaSite" id="ECPE_0000137801-mRNA-1">
    <property type="protein sequence ID" value="ECPE_0000137801-mRNA-1"/>
    <property type="gene ID" value="ECPE_0000137801"/>
</dbReference>
<gene>
    <name evidence="1" type="ORF">ECPE_LOCUS1378</name>
</gene>
<evidence type="ECO:0000313" key="1">
    <source>
        <dbReference type="EMBL" id="VDP37832.1"/>
    </source>
</evidence>